<dbReference type="InterPro" id="IPR029056">
    <property type="entry name" value="Ribokinase-like"/>
</dbReference>
<dbReference type="AlphaFoldDB" id="A0A2T0FNS2"/>
<sequence>MYSSPMDFFSMGMFILDEIHWGQKKYNDVIGGAGTYAAVAAGLFLPKDERNRAGCIVDMGSDFPPDQLDQLKKWKVGFYFRTNDDRLTTRGWNNYGDNEARDFRYMTPKLQVDAKDLLEYPPAANAKCIHFICSPPRLLEFVHELKPQKGQLVLWEPVPTECIPEQWPKCRQCFDKVDILSPNAKEAASFLGRREPQSKKEIEQLAGEYSAFKGMLVIRAGHLGSLVVQNGLKRWYEPYHLDQEKVVDPTGGGNSFLGGLGIGLVRYPKEQATAMAYANVAASFMIEQVGFPEYDPETDRWNGDLVANRVAKYRARAYLGVLN</sequence>
<dbReference type="Pfam" id="PF00294">
    <property type="entry name" value="PfkB"/>
    <property type="match status" value="1"/>
</dbReference>
<keyword evidence="3" id="KW-1185">Reference proteome</keyword>
<evidence type="ECO:0000313" key="2">
    <source>
        <dbReference type="EMBL" id="PRT56641.1"/>
    </source>
</evidence>
<dbReference type="STRING" id="45607.A0A2T0FNS2"/>
<dbReference type="Gene3D" id="3.40.1190.20">
    <property type="match status" value="1"/>
</dbReference>
<reference evidence="2 3" key="1">
    <citation type="submission" date="2017-04" db="EMBL/GenBank/DDBJ databases">
        <title>Genome sequencing of [Candida] sorbophila.</title>
        <authorList>
            <person name="Ahn J.O."/>
        </authorList>
    </citation>
    <scope>NUCLEOTIDE SEQUENCE [LARGE SCALE GENOMIC DNA]</scope>
    <source>
        <strain evidence="2 3">DS02</strain>
    </source>
</reference>
<comment type="caution">
    <text evidence="2">The sequence shown here is derived from an EMBL/GenBank/DDBJ whole genome shotgun (WGS) entry which is preliminary data.</text>
</comment>
<evidence type="ECO:0000313" key="3">
    <source>
        <dbReference type="Proteomes" id="UP000238350"/>
    </source>
</evidence>
<dbReference type="InterPro" id="IPR011611">
    <property type="entry name" value="PfkB_dom"/>
</dbReference>
<dbReference type="Proteomes" id="UP000238350">
    <property type="component" value="Unassembled WGS sequence"/>
</dbReference>
<name>A0A2T0FNS2_9ASCO</name>
<dbReference type="EMBL" id="NDIQ01000022">
    <property type="protein sequence ID" value="PRT56641.1"/>
    <property type="molecule type" value="Genomic_DNA"/>
</dbReference>
<evidence type="ECO:0000259" key="1">
    <source>
        <dbReference type="Pfam" id="PF00294"/>
    </source>
</evidence>
<dbReference type="PANTHER" id="PTHR47098:SF2">
    <property type="entry name" value="PROTEIN MAK32"/>
    <property type="match status" value="1"/>
</dbReference>
<proteinExistence type="predicted"/>
<dbReference type="RefSeq" id="XP_024666586.1">
    <property type="nucleotide sequence ID" value="XM_024810818.1"/>
</dbReference>
<dbReference type="GeneID" id="36518009"/>
<feature type="domain" description="Carbohydrate kinase PfkB" evidence="1">
    <location>
        <begin position="18"/>
        <end position="290"/>
    </location>
</feature>
<dbReference type="PANTHER" id="PTHR47098">
    <property type="entry name" value="PROTEIN MAK32"/>
    <property type="match status" value="1"/>
</dbReference>
<dbReference type="OrthoDB" id="497927at2759"/>
<dbReference type="SUPFAM" id="SSF53613">
    <property type="entry name" value="Ribokinase-like"/>
    <property type="match status" value="1"/>
</dbReference>
<accession>A0A2T0FNS2</accession>
<organism evidence="2 3">
    <name type="scientific">Wickerhamiella sorbophila</name>
    <dbReference type="NCBI Taxonomy" id="45607"/>
    <lineage>
        <taxon>Eukaryota</taxon>
        <taxon>Fungi</taxon>
        <taxon>Dikarya</taxon>
        <taxon>Ascomycota</taxon>
        <taxon>Saccharomycotina</taxon>
        <taxon>Dipodascomycetes</taxon>
        <taxon>Dipodascales</taxon>
        <taxon>Trichomonascaceae</taxon>
        <taxon>Wickerhamiella</taxon>
    </lineage>
</organism>
<protein>
    <submittedName>
        <fullName evidence="2">Uncharacterized protein C16C9.01c</fullName>
    </submittedName>
</protein>
<gene>
    <name evidence="2" type="ORF">B9G98_04261</name>
</gene>